<reference evidence="14 15" key="1">
    <citation type="submission" date="2016-06" db="EMBL/GenBank/DDBJ databases">
        <authorList>
            <person name="Kjaerup R.B."/>
            <person name="Dalgaard T.S."/>
            <person name="Juul-Madsen H.R."/>
        </authorList>
    </citation>
    <scope>NUCLEOTIDE SEQUENCE [LARGE SCALE GENOMIC DNA]</scope>
    <source>
        <strain evidence="14 15">DSM 43363</strain>
    </source>
</reference>
<feature type="active site" description="Proton acceptor" evidence="12">
    <location>
        <position position="250"/>
    </location>
</feature>
<organism evidence="14 15">
    <name type="scientific">Micromonospora peucetia</name>
    <dbReference type="NCBI Taxonomy" id="47871"/>
    <lineage>
        <taxon>Bacteria</taxon>
        <taxon>Bacillati</taxon>
        <taxon>Actinomycetota</taxon>
        <taxon>Actinomycetes</taxon>
        <taxon>Micromonosporales</taxon>
        <taxon>Micromonosporaceae</taxon>
        <taxon>Micromonospora</taxon>
    </lineage>
</organism>
<evidence type="ECO:0000256" key="4">
    <source>
        <dbReference type="ARBA" id="ARBA00022679"/>
    </source>
</evidence>
<evidence type="ECO:0000259" key="13">
    <source>
        <dbReference type="Pfam" id="PF00294"/>
    </source>
</evidence>
<dbReference type="GO" id="GO:0005524">
    <property type="term" value="F:ATP binding"/>
    <property type="evidence" value="ECO:0007669"/>
    <property type="project" value="UniProtKB-UniRule"/>
</dbReference>
<proteinExistence type="inferred from homology"/>
<feature type="binding site" evidence="12">
    <location>
        <begin position="218"/>
        <end position="223"/>
    </location>
    <ligand>
        <name>ATP</name>
        <dbReference type="ChEBI" id="CHEBI:30616"/>
    </ligand>
</feature>
<feature type="binding site" evidence="12">
    <location>
        <position position="285"/>
    </location>
    <ligand>
        <name>K(+)</name>
        <dbReference type="ChEBI" id="CHEBI:29103"/>
    </ligand>
</feature>
<dbReference type="Proteomes" id="UP000199343">
    <property type="component" value="Unassembled WGS sequence"/>
</dbReference>
<comment type="similarity">
    <text evidence="12">Belongs to the carbohydrate kinase PfkB family. Ribokinase subfamily.</text>
</comment>
<feature type="binding site" evidence="12">
    <location>
        <begin position="15"/>
        <end position="17"/>
    </location>
    <ligand>
        <name>substrate</name>
    </ligand>
</feature>
<evidence type="ECO:0000256" key="7">
    <source>
        <dbReference type="ARBA" id="ARBA00022777"/>
    </source>
</evidence>
<dbReference type="CDD" id="cd01174">
    <property type="entry name" value="ribokinase"/>
    <property type="match status" value="1"/>
</dbReference>
<keyword evidence="11 12" id="KW-0119">Carbohydrate metabolism</keyword>
<feature type="binding site" evidence="12">
    <location>
        <position position="250"/>
    </location>
    <ligand>
        <name>substrate</name>
    </ligand>
</feature>
<feature type="binding site" evidence="12">
    <location>
        <position position="289"/>
    </location>
    <ligand>
        <name>K(+)</name>
        <dbReference type="ChEBI" id="CHEBI:29103"/>
    </ligand>
</feature>
<evidence type="ECO:0000256" key="12">
    <source>
        <dbReference type="HAMAP-Rule" id="MF_01987"/>
    </source>
</evidence>
<evidence type="ECO:0000256" key="2">
    <source>
        <dbReference type="ARBA" id="ARBA00012035"/>
    </source>
</evidence>
<dbReference type="InterPro" id="IPR011877">
    <property type="entry name" value="Ribokinase"/>
</dbReference>
<dbReference type="GO" id="GO:0004747">
    <property type="term" value="F:ribokinase activity"/>
    <property type="evidence" value="ECO:0007669"/>
    <property type="project" value="UniProtKB-UniRule"/>
</dbReference>
<keyword evidence="10 12" id="KW-0630">Potassium</keyword>
<dbReference type="GO" id="GO:0046872">
    <property type="term" value="F:metal ion binding"/>
    <property type="evidence" value="ECO:0007669"/>
    <property type="project" value="UniProtKB-KW"/>
</dbReference>
<dbReference type="PROSITE" id="PS00583">
    <property type="entry name" value="PFKB_KINASES_1"/>
    <property type="match status" value="1"/>
</dbReference>
<keyword evidence="5 12" id="KW-0479">Metal-binding</keyword>
<dbReference type="RefSeq" id="WP_091632034.1">
    <property type="nucleotide sequence ID" value="NZ_FMIC01000002.1"/>
</dbReference>
<keyword evidence="4 12" id="KW-0808">Transferase</keyword>
<dbReference type="InterPro" id="IPR002139">
    <property type="entry name" value="Ribo/fructo_kinase"/>
</dbReference>
<feature type="binding site" evidence="12">
    <location>
        <position position="143"/>
    </location>
    <ligand>
        <name>substrate</name>
    </ligand>
</feature>
<comment type="caution">
    <text evidence="12">Lacks conserved residue(s) required for the propagation of feature annotation.</text>
</comment>
<comment type="similarity">
    <text evidence="1">Belongs to the carbohydrate kinase pfkB family.</text>
</comment>
<dbReference type="STRING" id="47871.GA0070608_5740"/>
<evidence type="ECO:0000313" key="14">
    <source>
        <dbReference type="EMBL" id="SCL73455.1"/>
    </source>
</evidence>
<feature type="domain" description="Carbohydrate kinase PfkB" evidence="13">
    <location>
        <begin position="7"/>
        <end position="293"/>
    </location>
</feature>
<dbReference type="InterPro" id="IPR029056">
    <property type="entry name" value="Ribokinase-like"/>
</dbReference>
<dbReference type="Pfam" id="PF00294">
    <property type="entry name" value="PfkB"/>
    <property type="match status" value="1"/>
</dbReference>
<feature type="binding site" evidence="12">
    <location>
        <position position="184"/>
    </location>
    <ligand>
        <name>ATP</name>
        <dbReference type="ChEBI" id="CHEBI:30616"/>
    </ligand>
</feature>
<dbReference type="PANTHER" id="PTHR10584:SF166">
    <property type="entry name" value="RIBOKINASE"/>
    <property type="match status" value="1"/>
</dbReference>
<feature type="binding site" evidence="12">
    <location>
        <position position="280"/>
    </location>
    <ligand>
        <name>K(+)</name>
        <dbReference type="ChEBI" id="CHEBI:29103"/>
    </ligand>
</feature>
<evidence type="ECO:0000256" key="3">
    <source>
        <dbReference type="ARBA" id="ARBA00016943"/>
    </source>
</evidence>
<dbReference type="HAMAP" id="MF_01987">
    <property type="entry name" value="Ribokinase"/>
    <property type="match status" value="1"/>
</dbReference>
<evidence type="ECO:0000256" key="11">
    <source>
        <dbReference type="ARBA" id="ARBA00023277"/>
    </source>
</evidence>
<gene>
    <name evidence="12" type="primary">rbsK</name>
    <name evidence="14" type="ORF">GA0070608_5740</name>
</gene>
<dbReference type="UniPathway" id="UPA00916">
    <property type="reaction ID" value="UER00889"/>
</dbReference>
<dbReference type="GO" id="GO:0019303">
    <property type="term" value="P:D-ribose catabolic process"/>
    <property type="evidence" value="ECO:0007669"/>
    <property type="project" value="UniProtKB-UniRule"/>
</dbReference>
<dbReference type="PROSITE" id="PS00584">
    <property type="entry name" value="PFKB_KINASES_2"/>
    <property type="match status" value="1"/>
</dbReference>
<evidence type="ECO:0000256" key="1">
    <source>
        <dbReference type="ARBA" id="ARBA00005380"/>
    </source>
</evidence>
<keyword evidence="6 12" id="KW-0547">Nucleotide-binding</keyword>
<evidence type="ECO:0000256" key="5">
    <source>
        <dbReference type="ARBA" id="ARBA00022723"/>
    </source>
</evidence>
<name>A0A1C6W4G0_9ACTN</name>
<dbReference type="EMBL" id="FMIC01000002">
    <property type="protein sequence ID" value="SCL73455.1"/>
    <property type="molecule type" value="Genomic_DNA"/>
</dbReference>
<dbReference type="SUPFAM" id="SSF53613">
    <property type="entry name" value="Ribokinase-like"/>
    <property type="match status" value="1"/>
</dbReference>
<dbReference type="InterPro" id="IPR002173">
    <property type="entry name" value="Carboh/pur_kinase_PfkB_CS"/>
</dbReference>
<sequence length="318" mass="31967">MSGNRPDVVVVGSVNADLRIEVDMLPRPGETIHGGSPLWLGGGKGANQAVALARLGRSVALVGAVGSDQVSAGLARQLAAEGVNIDRLATVEGPAGQAVVFVDPSGENSIVVSPGANGAVHPDLVRRAHDELAGAKVVLAQLEIPVDAVLAAASATRGTFVLNPAPAVPLPPELLRRVDVLVPNRGELAQLCAAQPPATVDEVAALARRLPCAAVVVTLGGDGALVVAGDTVRHLEPPAVTAVDTTGAGDCFCGALADALADGHPLVDAAAFAVRAAALSVTVPGAQASMPTREQVLALSAPADRHPEDRMGVPHDAR</sequence>
<keyword evidence="12" id="KW-0963">Cytoplasm</keyword>
<keyword evidence="7 12" id="KW-0418">Kinase</keyword>
<comment type="catalytic activity">
    <reaction evidence="12">
        <text>D-ribose + ATP = D-ribose 5-phosphate + ADP + H(+)</text>
        <dbReference type="Rhea" id="RHEA:13697"/>
        <dbReference type="ChEBI" id="CHEBI:15378"/>
        <dbReference type="ChEBI" id="CHEBI:30616"/>
        <dbReference type="ChEBI" id="CHEBI:47013"/>
        <dbReference type="ChEBI" id="CHEBI:78346"/>
        <dbReference type="ChEBI" id="CHEBI:456216"/>
        <dbReference type="EC" id="2.7.1.15"/>
    </reaction>
</comment>
<keyword evidence="9 12" id="KW-0460">Magnesium</keyword>
<dbReference type="OrthoDB" id="9775849at2"/>
<comment type="pathway">
    <text evidence="12">Carbohydrate metabolism; D-ribose degradation; D-ribose 5-phosphate from beta-D-ribopyranose: step 2/2.</text>
</comment>
<evidence type="ECO:0000313" key="15">
    <source>
        <dbReference type="Proteomes" id="UP000199343"/>
    </source>
</evidence>
<dbReference type="AlphaFoldDB" id="A0A1C6W4G0"/>
<comment type="function">
    <text evidence="12">Catalyzes the phosphorylation of ribose at O-5 in a reaction requiring ATP and magnesium. The resulting D-ribose-5-phosphate can then be used either for sythesis of nucleotides, histidine, and tryptophan, or as a component of the pentose phosphate pathway.</text>
</comment>
<accession>A0A1C6W4G0</accession>
<feature type="binding site" evidence="12">
    <location>
        <position position="244"/>
    </location>
    <ligand>
        <name>K(+)</name>
        <dbReference type="ChEBI" id="CHEBI:29103"/>
    </ligand>
</feature>
<dbReference type="Gene3D" id="3.40.1190.20">
    <property type="match status" value="1"/>
</dbReference>
<evidence type="ECO:0000256" key="8">
    <source>
        <dbReference type="ARBA" id="ARBA00022840"/>
    </source>
</evidence>
<comment type="subcellular location">
    <subcellularLocation>
        <location evidence="12">Cytoplasm</location>
    </subcellularLocation>
</comment>
<dbReference type="PRINTS" id="PR00990">
    <property type="entry name" value="RIBOKINASE"/>
</dbReference>
<feature type="binding site" evidence="12">
    <location>
        <begin position="43"/>
        <end position="47"/>
    </location>
    <ligand>
        <name>substrate</name>
    </ligand>
</feature>
<comment type="subunit">
    <text evidence="12">Homodimer.</text>
</comment>
<evidence type="ECO:0000256" key="10">
    <source>
        <dbReference type="ARBA" id="ARBA00022958"/>
    </source>
</evidence>
<dbReference type="GO" id="GO:0005829">
    <property type="term" value="C:cytosol"/>
    <property type="evidence" value="ECO:0007669"/>
    <property type="project" value="TreeGrafter"/>
</dbReference>
<feature type="binding site" evidence="12">
    <location>
        <begin position="249"/>
        <end position="250"/>
    </location>
    <ligand>
        <name>ATP</name>
        <dbReference type="ChEBI" id="CHEBI:30616"/>
    </ligand>
</feature>
<protein>
    <recommendedName>
        <fullName evidence="3 12">Ribokinase</fullName>
        <shortName evidence="12">RK</shortName>
        <ecNumber evidence="2 12">2.7.1.15</ecNumber>
    </recommendedName>
</protein>
<dbReference type="PANTHER" id="PTHR10584">
    <property type="entry name" value="SUGAR KINASE"/>
    <property type="match status" value="1"/>
</dbReference>
<feature type="binding site" evidence="12">
    <location>
        <position position="246"/>
    </location>
    <ligand>
        <name>K(+)</name>
        <dbReference type="ChEBI" id="CHEBI:29103"/>
    </ligand>
</feature>
<evidence type="ECO:0000256" key="6">
    <source>
        <dbReference type="ARBA" id="ARBA00022741"/>
    </source>
</evidence>
<comment type="activity regulation">
    <text evidence="12">Activated by a monovalent cation that binds near, but not in, the active site. The most likely occupant of the site in vivo is potassium. Ion binding induces a conformational change that may alter substrate affinity.</text>
</comment>
<comment type="cofactor">
    <cofactor evidence="12">
        <name>Mg(2+)</name>
        <dbReference type="ChEBI" id="CHEBI:18420"/>
    </cofactor>
    <text evidence="12">Requires a divalent cation, most likely magnesium in vivo, as an electrophilic catalyst to aid phosphoryl group transfer. It is the chelate of the metal and the nucleotide that is the actual substrate.</text>
</comment>
<dbReference type="EC" id="2.7.1.15" evidence="2 12"/>
<keyword evidence="8 12" id="KW-0067">ATP-binding</keyword>
<evidence type="ECO:0000256" key="9">
    <source>
        <dbReference type="ARBA" id="ARBA00022842"/>
    </source>
</evidence>
<dbReference type="InterPro" id="IPR011611">
    <property type="entry name" value="PfkB_dom"/>
</dbReference>
<feature type="binding site" evidence="12">
    <location>
        <position position="283"/>
    </location>
    <ligand>
        <name>K(+)</name>
        <dbReference type="ChEBI" id="CHEBI:29103"/>
    </ligand>
</feature>